<dbReference type="Gene3D" id="2.40.350.10">
    <property type="entry name" value="SO1590-like"/>
    <property type="match status" value="1"/>
</dbReference>
<evidence type="ECO:0000313" key="1">
    <source>
        <dbReference type="EMBL" id="MEF2155817.1"/>
    </source>
</evidence>
<comment type="caution">
    <text evidence="1">The sequence shown here is derived from an EMBL/GenBank/DDBJ whole genome shotgun (WGS) entry which is preliminary data.</text>
</comment>
<dbReference type="Pfam" id="PF11528">
    <property type="entry name" value="DUF3224"/>
    <property type="match status" value="1"/>
</dbReference>
<dbReference type="Proteomes" id="UP001356170">
    <property type="component" value="Unassembled WGS sequence"/>
</dbReference>
<proteinExistence type="predicted"/>
<dbReference type="RefSeq" id="WP_331703806.1">
    <property type="nucleotide sequence ID" value="NZ_JAZHBO010000002.1"/>
</dbReference>
<accession>A0ABU7UZ48</accession>
<dbReference type="InterPro" id="IPR021607">
    <property type="entry name" value="DUF3224"/>
</dbReference>
<evidence type="ECO:0000313" key="2">
    <source>
        <dbReference type="Proteomes" id="UP001356170"/>
    </source>
</evidence>
<sequence>MNVGTNPMPAVAKGTFTAEMKPQSEPENGGGVSLGRLSLEKKFEGDLFATSRGEMLTVLTPVKGSAGYVAIERVTGTLNGRSGAFVFQHTGTMAQGAQQLSITVVPDSGTEELSGISGDLKINIVEGQHFYEFEYSLPQSS</sequence>
<dbReference type="SUPFAM" id="SSF159238">
    <property type="entry name" value="SO1590-like"/>
    <property type="match status" value="1"/>
</dbReference>
<dbReference type="InterPro" id="IPR023159">
    <property type="entry name" value="SO1590-like_sf"/>
</dbReference>
<organism evidence="1 2">
    <name type="scientific">Aquilutibacter rugosus</name>
    <dbReference type="NCBI Taxonomy" id="3115820"/>
    <lineage>
        <taxon>Bacteria</taxon>
        <taxon>Pseudomonadati</taxon>
        <taxon>Pseudomonadota</taxon>
        <taxon>Gammaproteobacteria</taxon>
        <taxon>Lysobacterales</taxon>
        <taxon>Lysobacteraceae</taxon>
        <taxon>Aquilutibacter</taxon>
    </lineage>
</organism>
<dbReference type="EMBL" id="JAZHBO010000002">
    <property type="protein sequence ID" value="MEF2155817.1"/>
    <property type="molecule type" value="Genomic_DNA"/>
</dbReference>
<gene>
    <name evidence="1" type="ORF">V3390_06150</name>
</gene>
<protein>
    <submittedName>
        <fullName evidence="1">DUF3224 domain-containing protein</fullName>
    </submittedName>
</protein>
<name>A0ABU7UZ48_9GAMM</name>
<reference evidence="1 2" key="1">
    <citation type="submission" date="2024-01" db="EMBL/GenBank/DDBJ databases">
        <title>Novel species of the genus Luteimonas isolated from rivers.</title>
        <authorList>
            <person name="Lu H."/>
        </authorList>
    </citation>
    <scope>NUCLEOTIDE SEQUENCE [LARGE SCALE GENOMIC DNA]</scope>
    <source>
        <strain evidence="1 2">FXH3W</strain>
    </source>
</reference>
<keyword evidence="2" id="KW-1185">Reference proteome</keyword>